<dbReference type="GO" id="GO:0016787">
    <property type="term" value="F:hydrolase activity"/>
    <property type="evidence" value="ECO:0007669"/>
    <property type="project" value="UniProtKB-KW"/>
</dbReference>
<dbReference type="Pfam" id="PF05728">
    <property type="entry name" value="UPF0227"/>
    <property type="match status" value="1"/>
</dbReference>
<dbReference type="PANTHER" id="PTHR35602">
    <property type="entry name" value="ESTERASE YQIA-RELATED"/>
    <property type="match status" value="1"/>
</dbReference>
<evidence type="ECO:0000313" key="1">
    <source>
        <dbReference type="EMBL" id="XAM18523.1"/>
    </source>
</evidence>
<protein>
    <submittedName>
        <fullName evidence="1">YqiA/YcfP family alpha/beta fold hydrolase</fullName>
    </submittedName>
</protein>
<dbReference type="SUPFAM" id="SSF53474">
    <property type="entry name" value="alpha/beta-Hydrolases"/>
    <property type="match status" value="1"/>
</dbReference>
<dbReference type="PANTHER" id="PTHR35602:SF3">
    <property type="entry name" value="ESTERASE YQIA"/>
    <property type="match status" value="1"/>
</dbReference>
<organism evidence="1 2">
    <name type="scientific">Helicobacter mastomyrinus</name>
    <dbReference type="NCBI Taxonomy" id="287948"/>
    <lineage>
        <taxon>Bacteria</taxon>
        <taxon>Pseudomonadati</taxon>
        <taxon>Campylobacterota</taxon>
        <taxon>Epsilonproteobacteria</taxon>
        <taxon>Campylobacterales</taxon>
        <taxon>Helicobacteraceae</taxon>
        <taxon>Helicobacter</taxon>
    </lineage>
</organism>
<dbReference type="Gene3D" id="3.40.50.1820">
    <property type="entry name" value="alpha/beta hydrolase"/>
    <property type="match status" value="1"/>
</dbReference>
<sequence>MQFFYSHGFHSSKDSLAYQRICEGLHLKPLQLVYDNGGDFRTNLQSCKEQLMVYKPTMPFGFIGNSLGAFYLWQLMLYADTLNVPLPCVFIFFNPVFEPLGQLKKYIDKPQINSTTQQHFTLCDKHWESYAFALRLPIPNTISNINGAVCLSESDELIDGSTSQAYWQHYAKIVHLQGGHIITDFAPLYENLYPFLHN</sequence>
<name>A0ABZ3F5S4_9HELI</name>
<evidence type="ECO:0000313" key="2">
    <source>
        <dbReference type="Proteomes" id="UP001434737"/>
    </source>
</evidence>
<dbReference type="InterPro" id="IPR008886">
    <property type="entry name" value="UPF0227/Esterase_YqiA"/>
</dbReference>
<keyword evidence="2" id="KW-1185">Reference proteome</keyword>
<dbReference type="RefSeq" id="WP_343353879.1">
    <property type="nucleotide sequence ID" value="NZ_CP145316.1"/>
</dbReference>
<proteinExistence type="predicted"/>
<keyword evidence="1" id="KW-0378">Hydrolase</keyword>
<dbReference type="InterPro" id="IPR029058">
    <property type="entry name" value="AB_hydrolase_fold"/>
</dbReference>
<gene>
    <name evidence="1" type="ORF">V3I05_02260</name>
</gene>
<dbReference type="EMBL" id="CP145316">
    <property type="protein sequence ID" value="XAM18523.1"/>
    <property type="molecule type" value="Genomic_DNA"/>
</dbReference>
<reference evidence="1 2" key="1">
    <citation type="submission" date="2024-02" db="EMBL/GenBank/DDBJ databases">
        <title>Genome and pathogenicity analysis of Helicobacter mastomyrinus isolated from mice.</title>
        <authorList>
            <person name="Zhu L."/>
        </authorList>
    </citation>
    <scope>NUCLEOTIDE SEQUENCE [LARGE SCALE GENOMIC DNA]</scope>
    <source>
        <strain evidence="1 2">Hm-17</strain>
    </source>
</reference>
<dbReference type="Proteomes" id="UP001434737">
    <property type="component" value="Chromosome"/>
</dbReference>
<accession>A0ABZ3F5S4</accession>